<evidence type="ECO:0000313" key="6">
    <source>
        <dbReference type="Proteomes" id="UP000243739"/>
    </source>
</evidence>
<comment type="caution">
    <text evidence="5">The sequence shown here is derived from an EMBL/GenBank/DDBJ whole genome shotgun (WGS) entry which is preliminary data.</text>
</comment>
<evidence type="ECO:0000256" key="2">
    <source>
        <dbReference type="ARBA" id="ARBA00022679"/>
    </source>
</evidence>
<dbReference type="NCBIfam" id="TIGR02706">
    <property type="entry name" value="P_butyryltrans"/>
    <property type="match status" value="1"/>
</dbReference>
<evidence type="ECO:0000313" key="5">
    <source>
        <dbReference type="EMBL" id="OEF95534.1"/>
    </source>
</evidence>
<feature type="domain" description="Phosphate acetyl/butaryl transferase" evidence="4">
    <location>
        <begin position="8"/>
        <end position="71"/>
    </location>
</feature>
<dbReference type="Gene3D" id="3.40.718.10">
    <property type="entry name" value="Isopropylmalate Dehydrogenase"/>
    <property type="match status" value="1"/>
</dbReference>
<dbReference type="PANTHER" id="PTHR43356">
    <property type="entry name" value="PHOSPHATE ACETYLTRANSFERASE"/>
    <property type="match status" value="1"/>
</dbReference>
<reference evidence="5 6" key="1">
    <citation type="submission" date="2016-09" db="EMBL/GenBank/DDBJ databases">
        <title>Draft genome sequence for the type strain of Vulcanibacillus modesticaldus BR, a strictly anaerobic, moderately thermophilic, and nitrate-reducing bacterium from deep sea-hydrothermal vents of the Mid-Atlantic Ridge.</title>
        <authorList>
            <person name="Abin C.A."/>
            <person name="Hollibaugh J.T."/>
        </authorList>
    </citation>
    <scope>NUCLEOTIDE SEQUENCE [LARGE SCALE GENOMIC DNA]</scope>
    <source>
        <strain evidence="5 6">BR</strain>
    </source>
</reference>
<protein>
    <submittedName>
        <fullName evidence="5">Phosphate butyryltransferase</fullName>
    </submittedName>
</protein>
<dbReference type="InterPro" id="IPR002505">
    <property type="entry name" value="PTA_PTB"/>
</dbReference>
<dbReference type="InterPro" id="IPR012147">
    <property type="entry name" value="P_Ac_Bu_trans"/>
</dbReference>
<dbReference type="GO" id="GO:0019605">
    <property type="term" value="P:butyrate metabolic process"/>
    <property type="evidence" value="ECO:0007669"/>
    <property type="project" value="InterPro"/>
</dbReference>
<organism evidence="5 6">
    <name type="scientific">Vulcanibacillus modesticaldus</name>
    <dbReference type="NCBI Taxonomy" id="337097"/>
    <lineage>
        <taxon>Bacteria</taxon>
        <taxon>Bacillati</taxon>
        <taxon>Bacillota</taxon>
        <taxon>Bacilli</taxon>
        <taxon>Bacillales</taxon>
        <taxon>Bacillaceae</taxon>
        <taxon>Vulcanibacillus</taxon>
    </lineage>
</organism>
<proteinExistence type="inferred from homology"/>
<comment type="similarity">
    <text evidence="1">Belongs to the phosphate acetyltransferase and butyryltransferase family.</text>
</comment>
<dbReference type="STRING" id="337097.BHF71_04915"/>
<dbReference type="Proteomes" id="UP000243739">
    <property type="component" value="Unassembled WGS sequence"/>
</dbReference>
<dbReference type="GO" id="GO:0050182">
    <property type="term" value="F:phosphate butyryltransferase activity"/>
    <property type="evidence" value="ECO:0007669"/>
    <property type="project" value="InterPro"/>
</dbReference>
<dbReference type="EMBL" id="MIJF01000100">
    <property type="protein sequence ID" value="OEF95534.1"/>
    <property type="molecule type" value="Genomic_DNA"/>
</dbReference>
<dbReference type="SUPFAM" id="SSF53659">
    <property type="entry name" value="Isocitrate/Isopropylmalate dehydrogenase-like"/>
    <property type="match status" value="1"/>
</dbReference>
<sequence length="302" mass="32076">MGSFQVMIDKIKKGKIPKIAVAAADDLEVLRAIKAATEMNIATFHLIGNEDNIKKIAEEINLSLNNIEVSNEFDPIIASRKAVESVSNGNSQILMKGLVPTAIILKAVLDKEIGLRTGRILSHVALFEVDGYDRPILVTDAAMNIAPDLEQKVQIIQNAVDIAHSIGIDLPIVAMLAAVEMVNSNMQATVDAALLSKMSERGQIKGAIIEGPLALDNAISIEAARHKGIENQVAGLADILVVPNIEVGNVLYKSLVYFAKARVGAVITGAKAPIVLTSRADSHEAKLNSIILAALSACGNNI</sequence>
<gene>
    <name evidence="5" type="ORF">BHF71_04915</name>
</gene>
<evidence type="ECO:0000256" key="3">
    <source>
        <dbReference type="ARBA" id="ARBA00023315"/>
    </source>
</evidence>
<dbReference type="NCBIfam" id="NF006045">
    <property type="entry name" value="PRK08190.1"/>
    <property type="match status" value="1"/>
</dbReference>
<dbReference type="AlphaFoldDB" id="A0A1D2YRW6"/>
<evidence type="ECO:0000259" key="4">
    <source>
        <dbReference type="Pfam" id="PF01515"/>
    </source>
</evidence>
<dbReference type="PIRSF" id="PIRSF000428">
    <property type="entry name" value="P_Ac_trans"/>
    <property type="match status" value="1"/>
</dbReference>
<evidence type="ECO:0000256" key="1">
    <source>
        <dbReference type="ARBA" id="ARBA00005656"/>
    </source>
</evidence>
<dbReference type="RefSeq" id="WP_069657716.1">
    <property type="nucleotide sequence ID" value="NZ_MIJF01000100.1"/>
</dbReference>
<dbReference type="InterPro" id="IPR050500">
    <property type="entry name" value="Phos_Acetyltrans/Butyryltrans"/>
</dbReference>
<keyword evidence="6" id="KW-1185">Reference proteome</keyword>
<keyword evidence="3" id="KW-0012">Acyltransferase</keyword>
<feature type="domain" description="Phosphate acetyl/butaryl transferase" evidence="4">
    <location>
        <begin position="80"/>
        <end position="294"/>
    </location>
</feature>
<accession>A0A1D2YRW6</accession>
<dbReference type="Pfam" id="PF01515">
    <property type="entry name" value="PTA_PTB"/>
    <property type="match status" value="2"/>
</dbReference>
<dbReference type="OrthoDB" id="9774179at2"/>
<dbReference type="InterPro" id="IPR014079">
    <property type="entry name" value="Phosphate_butyryltransferase"/>
</dbReference>
<name>A0A1D2YRW6_9BACI</name>
<dbReference type="PANTHER" id="PTHR43356:SF2">
    <property type="entry name" value="PHOSPHATE ACETYLTRANSFERASE"/>
    <property type="match status" value="1"/>
</dbReference>
<keyword evidence="2 5" id="KW-0808">Transferase</keyword>
<dbReference type="NCBIfam" id="NF004472">
    <property type="entry name" value="PRK05805.1"/>
    <property type="match status" value="1"/>
</dbReference>